<dbReference type="SUPFAM" id="SSF53756">
    <property type="entry name" value="UDP-Glycosyltransferase/glycogen phosphorylase"/>
    <property type="match status" value="1"/>
</dbReference>
<evidence type="ECO:0000259" key="1">
    <source>
        <dbReference type="Pfam" id="PF00534"/>
    </source>
</evidence>
<dbReference type="STRING" id="1527.SAMN04489757_11741"/>
<name>A0A1I5G3G9_9FIRM</name>
<sequence length="369" mass="42836">MKILWLINIPSPYRVDFFSELGKYCELTVLFEKFTSTERDESWSYHHFVNFTGVIMKGIPVDVDKAVCLGMIKYLKKEKYDYIVVSNIATPTGIIAIEYMKFRKIPYLLEGDGGFSKDGKGLKEAYKKHLIKGAAGYFSTSQNHDEYFITYGAKKEKIFRYPFTSLKDQDISSHIAENEEKLQLKKELGAEREKVILSVGQFIDRKGYDILFLSCKDIRPNVDIYIVGGKPTDKYISLLKELDLKNVHFVEFKSREELRNYYQMADLFVLPTREDIWGLVINEAMAHGLPVVTTEKCIAGTELIEDYENGFLIPSEDPEALAQKINEILENEDLRLKMSNNNRNKIRKYTIETMVKRHIDVFMTLKEEK</sequence>
<dbReference type="Gene3D" id="3.40.50.2000">
    <property type="entry name" value="Glycogen Phosphorylase B"/>
    <property type="match status" value="2"/>
</dbReference>
<dbReference type="EMBL" id="FOWD01000017">
    <property type="protein sequence ID" value="SFO30575.1"/>
    <property type="molecule type" value="Genomic_DNA"/>
</dbReference>
<accession>A0A1I5G3G9</accession>
<keyword evidence="2" id="KW-0808">Transferase</keyword>
<dbReference type="Pfam" id="PF00534">
    <property type="entry name" value="Glycos_transf_1"/>
    <property type="match status" value="1"/>
</dbReference>
<feature type="domain" description="Glycosyl transferase family 1" evidence="1">
    <location>
        <begin position="185"/>
        <end position="344"/>
    </location>
</feature>
<dbReference type="Proteomes" id="UP000198806">
    <property type="component" value="Unassembled WGS sequence"/>
</dbReference>
<keyword evidence="3" id="KW-1185">Reference proteome</keyword>
<proteinExistence type="predicted"/>
<dbReference type="CDD" id="cd03801">
    <property type="entry name" value="GT4_PimA-like"/>
    <property type="match status" value="1"/>
</dbReference>
<dbReference type="AlphaFoldDB" id="A0A1I5G3G9"/>
<evidence type="ECO:0000313" key="2">
    <source>
        <dbReference type="EMBL" id="SFO30575.1"/>
    </source>
</evidence>
<organism evidence="2 3">
    <name type="scientific">Anaerocolumna aminovalerica</name>
    <dbReference type="NCBI Taxonomy" id="1527"/>
    <lineage>
        <taxon>Bacteria</taxon>
        <taxon>Bacillati</taxon>
        <taxon>Bacillota</taxon>
        <taxon>Clostridia</taxon>
        <taxon>Lachnospirales</taxon>
        <taxon>Lachnospiraceae</taxon>
        <taxon>Anaerocolumna</taxon>
    </lineage>
</organism>
<dbReference type="RefSeq" id="WP_091686911.1">
    <property type="nucleotide sequence ID" value="NZ_BAABFM010000001.1"/>
</dbReference>
<evidence type="ECO:0000313" key="3">
    <source>
        <dbReference type="Proteomes" id="UP000198806"/>
    </source>
</evidence>
<dbReference type="GO" id="GO:0016757">
    <property type="term" value="F:glycosyltransferase activity"/>
    <property type="evidence" value="ECO:0007669"/>
    <property type="project" value="InterPro"/>
</dbReference>
<reference evidence="2 3" key="1">
    <citation type="submission" date="2016-10" db="EMBL/GenBank/DDBJ databases">
        <authorList>
            <person name="de Groot N.N."/>
        </authorList>
    </citation>
    <scope>NUCLEOTIDE SEQUENCE [LARGE SCALE GENOMIC DNA]</scope>
    <source>
        <strain evidence="2 3">DSM 1283</strain>
    </source>
</reference>
<dbReference type="PANTHER" id="PTHR12526">
    <property type="entry name" value="GLYCOSYLTRANSFERASE"/>
    <property type="match status" value="1"/>
</dbReference>
<dbReference type="InterPro" id="IPR001296">
    <property type="entry name" value="Glyco_trans_1"/>
</dbReference>
<gene>
    <name evidence="2" type="ORF">SAMN04489757_11741</name>
</gene>
<protein>
    <submittedName>
        <fullName evidence="2">Glycosyltransferase involved in cell wall bisynthesis</fullName>
    </submittedName>
</protein>
<dbReference type="OrthoDB" id="9795068at2"/>